<keyword evidence="12" id="KW-0206">Cytoskeleton</keyword>
<evidence type="ECO:0000313" key="15">
    <source>
        <dbReference type="Ensembl" id="ENSCPGP00000013025.1"/>
    </source>
</evidence>
<organism evidence="15 16">
    <name type="scientific">Calidris pygmaea</name>
    <name type="common">Spoon-billed sandpiper</name>
    <dbReference type="NCBI Taxonomy" id="425635"/>
    <lineage>
        <taxon>Eukaryota</taxon>
        <taxon>Metazoa</taxon>
        <taxon>Chordata</taxon>
        <taxon>Craniata</taxon>
        <taxon>Vertebrata</taxon>
        <taxon>Euteleostomi</taxon>
        <taxon>Archelosauria</taxon>
        <taxon>Archosauria</taxon>
        <taxon>Dinosauria</taxon>
        <taxon>Saurischia</taxon>
        <taxon>Theropoda</taxon>
        <taxon>Coelurosauria</taxon>
        <taxon>Aves</taxon>
        <taxon>Neognathae</taxon>
        <taxon>Neoaves</taxon>
        <taxon>Charadriiformes</taxon>
        <taxon>Scolopacidae</taxon>
        <taxon>Calidris</taxon>
    </lineage>
</organism>
<comment type="similarity">
    <text evidence="4">Belongs to the spire family.</text>
</comment>
<feature type="domain" description="KIND" evidence="14">
    <location>
        <begin position="13"/>
        <end position="75"/>
    </location>
</feature>
<dbReference type="GO" id="GO:0040038">
    <property type="term" value="P:polar body extrusion after meiotic divisions"/>
    <property type="evidence" value="ECO:0007669"/>
    <property type="project" value="TreeGrafter"/>
</dbReference>
<keyword evidence="9" id="KW-0653">Protein transport</keyword>
<accession>A0A8C3JZ06</accession>
<keyword evidence="8" id="KW-0677">Repeat</keyword>
<keyword evidence="16" id="KW-1185">Reference proteome</keyword>
<dbReference type="InterPro" id="IPR029901">
    <property type="entry name" value="Spire"/>
</dbReference>
<keyword evidence="5" id="KW-0813">Transport</keyword>
<dbReference type="GO" id="GO:0003779">
    <property type="term" value="F:actin binding"/>
    <property type="evidence" value="ECO:0007669"/>
    <property type="project" value="UniProtKB-KW"/>
</dbReference>
<evidence type="ECO:0000256" key="12">
    <source>
        <dbReference type="ARBA" id="ARBA00023212"/>
    </source>
</evidence>
<keyword evidence="6" id="KW-1003">Cell membrane</keyword>
<evidence type="ECO:0000256" key="2">
    <source>
        <dbReference type="ARBA" id="ARBA00004245"/>
    </source>
</evidence>
<dbReference type="GO" id="GO:0005938">
    <property type="term" value="C:cell cortex"/>
    <property type="evidence" value="ECO:0007669"/>
    <property type="project" value="TreeGrafter"/>
</dbReference>
<evidence type="ECO:0000313" key="16">
    <source>
        <dbReference type="Proteomes" id="UP000694419"/>
    </source>
</evidence>
<keyword evidence="7" id="KW-0963">Cytoplasm</keyword>
<dbReference type="GO" id="GO:0015031">
    <property type="term" value="P:protein transport"/>
    <property type="evidence" value="ECO:0007669"/>
    <property type="project" value="UniProtKB-KW"/>
</dbReference>
<reference evidence="15" key="1">
    <citation type="submission" date="2025-08" db="UniProtKB">
        <authorList>
            <consortium name="Ensembl"/>
        </authorList>
    </citation>
    <scope>IDENTIFICATION</scope>
</reference>
<dbReference type="Pfam" id="PF16474">
    <property type="entry name" value="KIND"/>
    <property type="match status" value="1"/>
</dbReference>
<evidence type="ECO:0000256" key="10">
    <source>
        <dbReference type="ARBA" id="ARBA00023136"/>
    </source>
</evidence>
<evidence type="ECO:0000256" key="3">
    <source>
        <dbReference type="ARBA" id="ARBA00004413"/>
    </source>
</evidence>
<dbReference type="GO" id="GO:0030041">
    <property type="term" value="P:actin filament polymerization"/>
    <property type="evidence" value="ECO:0007669"/>
    <property type="project" value="TreeGrafter"/>
</dbReference>
<evidence type="ECO:0000256" key="7">
    <source>
        <dbReference type="ARBA" id="ARBA00022490"/>
    </source>
</evidence>
<evidence type="ECO:0000256" key="6">
    <source>
        <dbReference type="ARBA" id="ARBA00022475"/>
    </source>
</evidence>
<proteinExistence type="inferred from homology"/>
<dbReference type="PANTHER" id="PTHR21345:SF9">
    <property type="entry name" value="KIND DOMAIN-CONTAINING PROTEIN"/>
    <property type="match status" value="1"/>
</dbReference>
<dbReference type="PROSITE" id="PS51377">
    <property type="entry name" value="KIND"/>
    <property type="match status" value="1"/>
</dbReference>
<dbReference type="GO" id="GO:0051295">
    <property type="term" value="P:establishment of meiotic spindle localization"/>
    <property type="evidence" value="ECO:0007669"/>
    <property type="project" value="TreeGrafter"/>
</dbReference>
<comment type="subcellular location">
    <subcellularLocation>
        <location evidence="3">Cell membrane</location>
        <topology evidence="3">Peripheral membrane protein</topology>
        <orientation evidence="3">Cytoplasmic side</orientation>
    </subcellularLocation>
    <subcellularLocation>
        <location evidence="2">Cytoplasm</location>
        <location evidence="2">Cytoskeleton</location>
    </subcellularLocation>
    <subcellularLocation>
        <location evidence="1">Cytoplasmic vesicle membrane</location>
        <topology evidence="1">Peripheral membrane protein</topology>
        <orientation evidence="1">Cytoplasmic side</orientation>
    </subcellularLocation>
</comment>
<dbReference type="GO" id="GO:0008017">
    <property type="term" value="F:microtubule binding"/>
    <property type="evidence" value="ECO:0007669"/>
    <property type="project" value="TreeGrafter"/>
</dbReference>
<dbReference type="GO" id="GO:0005856">
    <property type="term" value="C:cytoskeleton"/>
    <property type="evidence" value="ECO:0007669"/>
    <property type="project" value="UniProtKB-SubCell"/>
</dbReference>
<dbReference type="AlphaFoldDB" id="A0A8C3JZ06"/>
<dbReference type="GO" id="GO:0005886">
    <property type="term" value="C:plasma membrane"/>
    <property type="evidence" value="ECO:0007669"/>
    <property type="project" value="UniProtKB-SubCell"/>
</dbReference>
<dbReference type="Ensembl" id="ENSCPGT00000014280.1">
    <property type="protein sequence ID" value="ENSCPGP00000013025.1"/>
    <property type="gene ID" value="ENSCPGG00000009247.1"/>
</dbReference>
<keyword evidence="11" id="KW-0009">Actin-binding</keyword>
<evidence type="ECO:0000256" key="13">
    <source>
        <dbReference type="ARBA" id="ARBA00023329"/>
    </source>
</evidence>
<dbReference type="GO" id="GO:0030659">
    <property type="term" value="C:cytoplasmic vesicle membrane"/>
    <property type="evidence" value="ECO:0007669"/>
    <property type="project" value="UniProtKB-SubCell"/>
</dbReference>
<keyword evidence="13" id="KW-0968">Cytoplasmic vesicle</keyword>
<dbReference type="GO" id="GO:0048193">
    <property type="term" value="P:Golgi vesicle transport"/>
    <property type="evidence" value="ECO:0007669"/>
    <property type="project" value="TreeGrafter"/>
</dbReference>
<evidence type="ECO:0000256" key="5">
    <source>
        <dbReference type="ARBA" id="ARBA00022448"/>
    </source>
</evidence>
<protein>
    <recommendedName>
        <fullName evidence="14">KIND domain-containing protein</fullName>
    </recommendedName>
</protein>
<evidence type="ECO:0000256" key="1">
    <source>
        <dbReference type="ARBA" id="ARBA00004180"/>
    </source>
</evidence>
<evidence type="ECO:0000256" key="4">
    <source>
        <dbReference type="ARBA" id="ARBA00010956"/>
    </source>
</evidence>
<dbReference type="GO" id="GO:0036089">
    <property type="term" value="P:cleavage furrow formation"/>
    <property type="evidence" value="ECO:0007669"/>
    <property type="project" value="TreeGrafter"/>
</dbReference>
<keyword evidence="10" id="KW-0472">Membrane</keyword>
<dbReference type="Proteomes" id="UP000694419">
    <property type="component" value="Unplaced"/>
</dbReference>
<dbReference type="InterPro" id="IPR011019">
    <property type="entry name" value="KIND_dom"/>
</dbReference>
<dbReference type="GO" id="GO:0051639">
    <property type="term" value="P:actin filament network formation"/>
    <property type="evidence" value="ECO:0007669"/>
    <property type="project" value="TreeGrafter"/>
</dbReference>
<dbReference type="PANTHER" id="PTHR21345">
    <property type="entry name" value="SPIRE"/>
    <property type="match status" value="1"/>
</dbReference>
<reference evidence="15" key="2">
    <citation type="submission" date="2025-09" db="UniProtKB">
        <authorList>
            <consortium name="Ensembl"/>
        </authorList>
    </citation>
    <scope>IDENTIFICATION</scope>
</reference>
<evidence type="ECO:0000256" key="11">
    <source>
        <dbReference type="ARBA" id="ARBA00023203"/>
    </source>
</evidence>
<evidence type="ECO:0000259" key="14">
    <source>
        <dbReference type="PROSITE" id="PS51377"/>
    </source>
</evidence>
<dbReference type="Gene3D" id="1.10.510.10">
    <property type="entry name" value="Transferase(Phosphotransferase) domain 1"/>
    <property type="match status" value="1"/>
</dbReference>
<evidence type="ECO:0000256" key="8">
    <source>
        <dbReference type="ARBA" id="ARBA00022737"/>
    </source>
</evidence>
<name>A0A8C3JZ06_9CHAR</name>
<sequence length="75" mass="8616">MESPHCEQRITKVSLAEILRCFEHPISEEQAWAICFQCCRKMEQLATGLYPPLHSVHQSELAEDTSDIIPKYLKG</sequence>
<dbReference type="GO" id="GO:0045010">
    <property type="term" value="P:actin nucleation"/>
    <property type="evidence" value="ECO:0007669"/>
    <property type="project" value="InterPro"/>
</dbReference>
<evidence type="ECO:0000256" key="9">
    <source>
        <dbReference type="ARBA" id="ARBA00022927"/>
    </source>
</evidence>